<protein>
    <submittedName>
        <fullName evidence="2">MarR family transcriptional regulator</fullName>
    </submittedName>
</protein>
<dbReference type="Gene3D" id="1.10.10.10">
    <property type="entry name" value="Winged helix-like DNA-binding domain superfamily/Winged helix DNA-binding domain"/>
    <property type="match status" value="1"/>
</dbReference>
<dbReference type="PANTHER" id="PTHR33164:SF94">
    <property type="entry name" value="TRANSCRIPTIONAL REGULATORY PROTEIN-RELATED"/>
    <property type="match status" value="1"/>
</dbReference>
<dbReference type="InterPro" id="IPR036388">
    <property type="entry name" value="WH-like_DNA-bd_sf"/>
</dbReference>
<dbReference type="SMART" id="SM00347">
    <property type="entry name" value="HTH_MARR"/>
    <property type="match status" value="1"/>
</dbReference>
<sequence length="161" mass="17641">MGSAPQHETTRTPVDELSAFEMATRDLVGVALRSVDQLEISLPQFRLLLVLQERGKSTSTECAHALGVVGSTVTRLADRLDASGHLVRGSDPTNRSVVTLSLTDRGRKLVRQVTARRRRELSRVLDRLDPAKRAACATTLRNLHELLADGSADDLNRPIPL</sequence>
<feature type="domain" description="HTH marR-type" evidence="1">
    <location>
        <begin position="1"/>
        <end position="145"/>
    </location>
</feature>
<accession>A0A1S1JYL3</accession>
<dbReference type="PROSITE" id="PS50995">
    <property type="entry name" value="HTH_MARR_2"/>
    <property type="match status" value="1"/>
</dbReference>
<dbReference type="InterPro" id="IPR039422">
    <property type="entry name" value="MarR/SlyA-like"/>
</dbReference>
<name>A0A1Q9WF60_9MYCO</name>
<dbReference type="SUPFAM" id="SSF46785">
    <property type="entry name" value="Winged helix' DNA-binding domain"/>
    <property type="match status" value="1"/>
</dbReference>
<dbReference type="EMBL" id="MLHV01000025">
    <property type="protein sequence ID" value="OHT93177.1"/>
    <property type="molecule type" value="Genomic_DNA"/>
</dbReference>
<dbReference type="InterPro" id="IPR036390">
    <property type="entry name" value="WH_DNA-bd_sf"/>
</dbReference>
<dbReference type="GO" id="GO:0006950">
    <property type="term" value="P:response to stress"/>
    <property type="evidence" value="ECO:0007669"/>
    <property type="project" value="TreeGrafter"/>
</dbReference>
<evidence type="ECO:0000313" key="2">
    <source>
        <dbReference type="EMBL" id="OHT93177.1"/>
    </source>
</evidence>
<dbReference type="PANTHER" id="PTHR33164">
    <property type="entry name" value="TRANSCRIPTIONAL REGULATOR, MARR FAMILY"/>
    <property type="match status" value="1"/>
</dbReference>
<evidence type="ECO:0000313" key="3">
    <source>
        <dbReference type="Proteomes" id="UP000179636"/>
    </source>
</evidence>
<dbReference type="STRING" id="1908205.BKG60_07230"/>
<gene>
    <name evidence="2" type="ORF">BKG61_22440</name>
</gene>
<dbReference type="OrthoDB" id="162531at2"/>
<dbReference type="Pfam" id="PF12802">
    <property type="entry name" value="MarR_2"/>
    <property type="match status" value="1"/>
</dbReference>
<reference evidence="2 3" key="1">
    <citation type="submission" date="2016-10" db="EMBL/GenBank/DDBJ databases">
        <title>Evaluation of Human, Animal and Environmental Mycobacterium chelonae Isolates by Core Genome Phylogenomic Analysis, Targeted Gene Comparison, and Anti-microbial Susceptibility Patterns: A Tale of Mistaken Identities.</title>
        <authorList>
            <person name="Fogelson S.B."/>
            <person name="Camus A.C."/>
            <person name="Lorenz W."/>
            <person name="Vasireddy R."/>
            <person name="Vasireddy S."/>
            <person name="Smith T."/>
            <person name="Brown-Elliott B.A."/>
            <person name="Wallace R.J.Jr."/>
            <person name="Hasan N.A."/>
            <person name="Reischl U."/>
            <person name="Sanchez S."/>
        </authorList>
    </citation>
    <scope>NUCLEOTIDE SEQUENCE [LARGE SCALE GENOMIC DNA]</scope>
    <source>
        <strain evidence="2 3">24999</strain>
    </source>
</reference>
<comment type="caution">
    <text evidence="2">The sequence shown here is derived from an EMBL/GenBank/DDBJ whole genome shotgun (WGS) entry which is preliminary data.</text>
</comment>
<dbReference type="RefSeq" id="WP_070946324.1">
    <property type="nucleotide sequence ID" value="NZ_MLCL01000024.1"/>
</dbReference>
<dbReference type="InterPro" id="IPR000835">
    <property type="entry name" value="HTH_MarR-typ"/>
</dbReference>
<accession>A0A1Q9WF60</accession>
<dbReference type="AlphaFoldDB" id="A0A1Q9WF60"/>
<organism evidence="2 3">
    <name type="scientific">Mycobacterium syngnathidarum</name>
    <dbReference type="NCBI Taxonomy" id="1908205"/>
    <lineage>
        <taxon>Bacteria</taxon>
        <taxon>Bacillati</taxon>
        <taxon>Actinomycetota</taxon>
        <taxon>Actinomycetes</taxon>
        <taxon>Mycobacteriales</taxon>
        <taxon>Mycobacteriaceae</taxon>
        <taxon>Mycobacterium</taxon>
    </lineage>
</organism>
<evidence type="ECO:0000259" key="1">
    <source>
        <dbReference type="PROSITE" id="PS50995"/>
    </source>
</evidence>
<dbReference type="Proteomes" id="UP000179636">
    <property type="component" value="Unassembled WGS sequence"/>
</dbReference>
<keyword evidence="3" id="KW-1185">Reference proteome</keyword>
<dbReference type="GO" id="GO:0003700">
    <property type="term" value="F:DNA-binding transcription factor activity"/>
    <property type="evidence" value="ECO:0007669"/>
    <property type="project" value="InterPro"/>
</dbReference>
<proteinExistence type="predicted"/>